<comment type="caution">
    <text evidence="6">The sequence shown here is derived from an EMBL/GenBank/DDBJ whole genome shotgun (WGS) entry which is preliminary data.</text>
</comment>
<dbReference type="PROSITE" id="PS00463">
    <property type="entry name" value="ZN2_CY6_FUNGAL_1"/>
    <property type="match status" value="1"/>
</dbReference>
<dbReference type="Gene3D" id="4.10.240.10">
    <property type="entry name" value="Zn(2)-C6 fungal-type DNA-binding domain"/>
    <property type="match status" value="1"/>
</dbReference>
<dbReference type="eggNOG" id="ENOG502SJNF">
    <property type="taxonomic scope" value="Eukaryota"/>
</dbReference>
<dbReference type="Proteomes" id="UP000019478">
    <property type="component" value="Unassembled WGS sequence"/>
</dbReference>
<gene>
    <name evidence="6" type="ORF">A1O3_09858</name>
</gene>
<evidence type="ECO:0000256" key="2">
    <source>
        <dbReference type="ARBA" id="ARBA00023125"/>
    </source>
</evidence>
<dbReference type="PROSITE" id="PS50048">
    <property type="entry name" value="ZN2_CY6_FUNGAL_2"/>
    <property type="match status" value="1"/>
</dbReference>
<dbReference type="InterPro" id="IPR036864">
    <property type="entry name" value="Zn2-C6_fun-type_DNA-bd_sf"/>
</dbReference>
<dbReference type="EMBL" id="AMGY01000010">
    <property type="protein sequence ID" value="EXJ77630.1"/>
    <property type="molecule type" value="Genomic_DNA"/>
</dbReference>
<evidence type="ECO:0000256" key="3">
    <source>
        <dbReference type="ARBA" id="ARBA00023163"/>
    </source>
</evidence>
<keyword evidence="4" id="KW-0539">Nucleus</keyword>
<keyword evidence="7" id="KW-1185">Reference proteome</keyword>
<dbReference type="GO" id="GO:0001228">
    <property type="term" value="F:DNA-binding transcription activator activity, RNA polymerase II-specific"/>
    <property type="evidence" value="ECO:0007669"/>
    <property type="project" value="TreeGrafter"/>
</dbReference>
<feature type="domain" description="Zn(2)-C6 fungal-type" evidence="5">
    <location>
        <begin position="18"/>
        <end position="48"/>
    </location>
</feature>
<dbReference type="InterPro" id="IPR001138">
    <property type="entry name" value="Zn2Cys6_DnaBD"/>
</dbReference>
<evidence type="ECO:0000256" key="1">
    <source>
        <dbReference type="ARBA" id="ARBA00023015"/>
    </source>
</evidence>
<dbReference type="SUPFAM" id="SSF57701">
    <property type="entry name" value="Zn2/Cys6 DNA-binding domain"/>
    <property type="match status" value="1"/>
</dbReference>
<keyword evidence="1" id="KW-0805">Transcription regulation</keyword>
<dbReference type="PANTHER" id="PTHR47784:SF9">
    <property type="entry name" value="ZN(II)2CYS6 TRANSCRIPTION FACTOR (EUROFUNG)"/>
    <property type="match status" value="1"/>
</dbReference>
<dbReference type="SMART" id="SM00066">
    <property type="entry name" value="GAL4"/>
    <property type="match status" value="1"/>
</dbReference>
<proteinExistence type="predicted"/>
<dbReference type="GO" id="GO:0008270">
    <property type="term" value="F:zinc ion binding"/>
    <property type="evidence" value="ECO:0007669"/>
    <property type="project" value="InterPro"/>
</dbReference>
<evidence type="ECO:0000313" key="7">
    <source>
        <dbReference type="Proteomes" id="UP000019478"/>
    </source>
</evidence>
<protein>
    <recommendedName>
        <fullName evidence="5">Zn(2)-C6 fungal-type domain-containing protein</fullName>
    </recommendedName>
</protein>
<dbReference type="RefSeq" id="XP_007738140.1">
    <property type="nucleotide sequence ID" value="XM_007739950.1"/>
</dbReference>
<keyword evidence="3" id="KW-0804">Transcription</keyword>
<dbReference type="InterPro" id="IPR053157">
    <property type="entry name" value="Sterol_Uptake_Regulator"/>
</dbReference>
<reference evidence="6 7" key="1">
    <citation type="submission" date="2013-03" db="EMBL/GenBank/DDBJ databases">
        <title>The Genome Sequence of Capronia epimyces CBS 606.96.</title>
        <authorList>
            <consortium name="The Broad Institute Genomics Platform"/>
            <person name="Cuomo C."/>
            <person name="de Hoog S."/>
            <person name="Gorbushina A."/>
            <person name="Walker B."/>
            <person name="Young S.K."/>
            <person name="Zeng Q."/>
            <person name="Gargeya S."/>
            <person name="Fitzgerald M."/>
            <person name="Haas B."/>
            <person name="Abouelleil A."/>
            <person name="Allen A.W."/>
            <person name="Alvarado L."/>
            <person name="Arachchi H.M."/>
            <person name="Berlin A.M."/>
            <person name="Chapman S.B."/>
            <person name="Gainer-Dewar J."/>
            <person name="Goldberg J."/>
            <person name="Griggs A."/>
            <person name="Gujja S."/>
            <person name="Hansen M."/>
            <person name="Howarth C."/>
            <person name="Imamovic A."/>
            <person name="Ireland A."/>
            <person name="Larimer J."/>
            <person name="McCowan C."/>
            <person name="Murphy C."/>
            <person name="Pearson M."/>
            <person name="Poon T.W."/>
            <person name="Priest M."/>
            <person name="Roberts A."/>
            <person name="Saif S."/>
            <person name="Shea T."/>
            <person name="Sisk P."/>
            <person name="Sykes S."/>
            <person name="Wortman J."/>
            <person name="Nusbaum C."/>
            <person name="Birren B."/>
        </authorList>
    </citation>
    <scope>NUCLEOTIDE SEQUENCE [LARGE SCALE GENOMIC DNA]</scope>
    <source>
        <strain evidence="6 7">CBS 606.96</strain>
    </source>
</reference>
<keyword evidence="2" id="KW-0238">DNA-binding</keyword>
<dbReference type="OrthoDB" id="416217at2759"/>
<dbReference type="HOGENOM" id="CLU_024934_9_2_1"/>
<dbReference type="PANTHER" id="PTHR47784">
    <property type="entry name" value="STEROL UPTAKE CONTROL PROTEIN 2"/>
    <property type="match status" value="1"/>
</dbReference>
<sequence length="386" mass="43929">MDSGAQKKRDSRRNSRFGCRNCKLRKLKCDEARPRCLRCQTYGVLCNFGFNVPDLEPLFGRGSKQRIVRQSGLSTPRPMPTISNAIWAGNGPTVCMLDPEDGELFNRFRYRTLYALGGSTMVDIWGNHMLDACFTCPFLIHGTLAVTAVHDRYLGLTPTRRRSLRETYHWAQCTTLFKKWLNQPIKEEDKDPLWAAAGTLGVLAFSSINAVSPEEAWPLGPPDPSDLEWLRLGAGKLALRHLVNPLRPESVFRVMTEKFAHMHRPVPVKGIDGISVELVQLCQLDDSSTRENNPYFTVVHGLSGHFDVPEAEAFLGGVMHHEFGTRLEQKDPVALLLLCLWYTRARKIKWWIDLRAKYELPAICTYLRRHFKDNSTIQGLLPEHKS</sequence>
<evidence type="ECO:0000256" key="4">
    <source>
        <dbReference type="ARBA" id="ARBA00023242"/>
    </source>
</evidence>
<dbReference type="CDD" id="cd00067">
    <property type="entry name" value="GAL4"/>
    <property type="match status" value="1"/>
</dbReference>
<evidence type="ECO:0000313" key="6">
    <source>
        <dbReference type="EMBL" id="EXJ77630.1"/>
    </source>
</evidence>
<dbReference type="AlphaFoldDB" id="W9XJV4"/>
<accession>W9XJV4</accession>
<dbReference type="GeneID" id="19173940"/>
<dbReference type="GO" id="GO:0003677">
    <property type="term" value="F:DNA binding"/>
    <property type="evidence" value="ECO:0007669"/>
    <property type="project" value="UniProtKB-KW"/>
</dbReference>
<evidence type="ECO:0000259" key="5">
    <source>
        <dbReference type="PROSITE" id="PS50048"/>
    </source>
</evidence>
<dbReference type="Pfam" id="PF00172">
    <property type="entry name" value="Zn_clus"/>
    <property type="match status" value="1"/>
</dbReference>
<name>W9XJV4_9EURO</name>
<organism evidence="6 7">
    <name type="scientific">Capronia epimyces CBS 606.96</name>
    <dbReference type="NCBI Taxonomy" id="1182542"/>
    <lineage>
        <taxon>Eukaryota</taxon>
        <taxon>Fungi</taxon>
        <taxon>Dikarya</taxon>
        <taxon>Ascomycota</taxon>
        <taxon>Pezizomycotina</taxon>
        <taxon>Eurotiomycetes</taxon>
        <taxon>Chaetothyriomycetidae</taxon>
        <taxon>Chaetothyriales</taxon>
        <taxon>Herpotrichiellaceae</taxon>
        <taxon>Capronia</taxon>
    </lineage>
</organism>